<name>W2CYW6_9BACT</name>
<dbReference type="Proteomes" id="UP000034980">
    <property type="component" value="Unassembled WGS sequence"/>
</dbReference>
<feature type="domain" description="DZANK-type" evidence="2">
    <location>
        <begin position="13"/>
        <end position="56"/>
    </location>
</feature>
<reference evidence="3 4" key="1">
    <citation type="submission" date="2013-11" db="EMBL/GenBank/DDBJ databases">
        <title>Single cell genomics of uncultured Tannerella BU063 (oral taxon 286).</title>
        <authorList>
            <person name="Beall C.J."/>
            <person name="Campbell A.G."/>
            <person name="Griffen A.L."/>
            <person name="Podar M."/>
            <person name="Leys E.J."/>
        </authorList>
    </citation>
    <scope>NUCLEOTIDE SEQUENCE [LARGE SCALE GENOMIC DNA]</scope>
    <source>
        <strain evidence="3">Cell 8/11</strain>
    </source>
</reference>
<gene>
    <name evidence="3" type="ORF">T235_09500</name>
</gene>
<accession>W2CYW6</accession>
<organism evidence="3 4">
    <name type="scientific">Tannerella sp. oral taxon BU063 isolate Cell 8/11</name>
    <dbReference type="NCBI Taxonomy" id="1411915"/>
    <lineage>
        <taxon>Bacteria</taxon>
        <taxon>Pseudomonadati</taxon>
        <taxon>Bacteroidota</taxon>
        <taxon>Bacteroidia</taxon>
        <taxon>Bacteroidales</taxon>
        <taxon>Tannerellaceae</taxon>
        <taxon>Tannerella</taxon>
    </lineage>
</organism>
<sequence length="182" mass="20576">MTEELHNEATTACPNCGQEILATAKKCKHCGEWLEKKCPHCGEWVKIDAMKCRHCGSWLNKFAKERYERENNIPQAVDPELEKRRAEKEKKAEKAATAGCIMMVECGIALTLLYFALNWSWWQVVLAGVGGFLLLSSRMVRFLYCIAISLFWGALGWEMGDSFLLGVLFFGGSIALHWPAIK</sequence>
<dbReference type="EMBL" id="AYYF01001157">
    <property type="protein sequence ID" value="ETK12404.1"/>
    <property type="molecule type" value="Genomic_DNA"/>
</dbReference>
<dbReference type="InterPro" id="IPR025874">
    <property type="entry name" value="DZR"/>
</dbReference>
<evidence type="ECO:0000313" key="4">
    <source>
        <dbReference type="Proteomes" id="UP000034980"/>
    </source>
</evidence>
<evidence type="ECO:0000256" key="1">
    <source>
        <dbReference type="SAM" id="Phobius"/>
    </source>
</evidence>
<protein>
    <recommendedName>
        <fullName evidence="2">DZANK-type domain-containing protein</fullName>
    </recommendedName>
</protein>
<keyword evidence="1" id="KW-1133">Transmembrane helix</keyword>
<evidence type="ECO:0000259" key="2">
    <source>
        <dbReference type="Pfam" id="PF12773"/>
    </source>
</evidence>
<dbReference type="AlphaFoldDB" id="W2CYW6"/>
<keyword evidence="1" id="KW-0812">Transmembrane</keyword>
<keyword evidence="1" id="KW-0472">Membrane</keyword>
<dbReference type="PATRIC" id="fig|1411915.3.peg.970"/>
<comment type="caution">
    <text evidence="3">The sequence shown here is derived from an EMBL/GenBank/DDBJ whole genome shotgun (WGS) entry which is preliminary data.</text>
</comment>
<feature type="transmembrane region" description="Helical" evidence="1">
    <location>
        <begin position="95"/>
        <end position="113"/>
    </location>
</feature>
<evidence type="ECO:0000313" key="3">
    <source>
        <dbReference type="EMBL" id="ETK12404.1"/>
    </source>
</evidence>
<feature type="transmembrane region" description="Helical" evidence="1">
    <location>
        <begin position="163"/>
        <end position="181"/>
    </location>
</feature>
<dbReference type="Pfam" id="PF12773">
    <property type="entry name" value="DZR"/>
    <property type="match status" value="1"/>
</dbReference>
<feature type="transmembrane region" description="Helical" evidence="1">
    <location>
        <begin position="142"/>
        <end position="157"/>
    </location>
</feature>
<proteinExistence type="predicted"/>